<feature type="compositionally biased region" description="Polar residues" evidence="1">
    <location>
        <begin position="25"/>
        <end position="41"/>
    </location>
</feature>
<dbReference type="GeneID" id="54300900"/>
<feature type="region of interest" description="Disordered" evidence="1">
    <location>
        <begin position="1"/>
        <end position="106"/>
    </location>
</feature>
<gene>
    <name evidence="2" type="ORF">K452DRAFT_311237</name>
</gene>
<evidence type="ECO:0000256" key="1">
    <source>
        <dbReference type="SAM" id="MobiDB-lite"/>
    </source>
</evidence>
<proteinExistence type="predicted"/>
<sequence>MHQHGSLLDLPPRHSKPNPYPKIPHQSTHPYTSPRPTASSLPTRRATPTPQPAPPRPQHTSTAAPPAQLNQSNKHIPFPSHQQPPAHCKPKAHGHQPASPGNPARLWRHEPATFDVAAHPAQRGIVVERGAPACGSAGAGAAATVLAAACVPRLYYWLASSSGEGAAAGEDTGWGKRGGEWRKGYLEQGSYL</sequence>
<name>A0A6A6B5R2_9PEZI</name>
<dbReference type="EMBL" id="ML995495">
    <property type="protein sequence ID" value="KAF2138763.1"/>
    <property type="molecule type" value="Genomic_DNA"/>
</dbReference>
<dbReference type="Proteomes" id="UP000799438">
    <property type="component" value="Unassembled WGS sequence"/>
</dbReference>
<accession>A0A6A6B5R2</accession>
<keyword evidence="3" id="KW-1185">Reference proteome</keyword>
<organism evidence="2 3">
    <name type="scientific">Aplosporella prunicola CBS 121167</name>
    <dbReference type="NCBI Taxonomy" id="1176127"/>
    <lineage>
        <taxon>Eukaryota</taxon>
        <taxon>Fungi</taxon>
        <taxon>Dikarya</taxon>
        <taxon>Ascomycota</taxon>
        <taxon>Pezizomycotina</taxon>
        <taxon>Dothideomycetes</taxon>
        <taxon>Dothideomycetes incertae sedis</taxon>
        <taxon>Botryosphaeriales</taxon>
        <taxon>Aplosporellaceae</taxon>
        <taxon>Aplosporella</taxon>
    </lineage>
</organism>
<evidence type="ECO:0000313" key="2">
    <source>
        <dbReference type="EMBL" id="KAF2138763.1"/>
    </source>
</evidence>
<reference evidence="2" key="1">
    <citation type="journal article" date="2020" name="Stud. Mycol.">
        <title>101 Dothideomycetes genomes: a test case for predicting lifestyles and emergence of pathogens.</title>
        <authorList>
            <person name="Haridas S."/>
            <person name="Albert R."/>
            <person name="Binder M."/>
            <person name="Bloem J."/>
            <person name="Labutti K."/>
            <person name="Salamov A."/>
            <person name="Andreopoulos B."/>
            <person name="Baker S."/>
            <person name="Barry K."/>
            <person name="Bills G."/>
            <person name="Bluhm B."/>
            <person name="Cannon C."/>
            <person name="Castanera R."/>
            <person name="Culley D."/>
            <person name="Daum C."/>
            <person name="Ezra D."/>
            <person name="Gonzalez J."/>
            <person name="Henrissat B."/>
            <person name="Kuo A."/>
            <person name="Liang C."/>
            <person name="Lipzen A."/>
            <person name="Lutzoni F."/>
            <person name="Magnuson J."/>
            <person name="Mondo S."/>
            <person name="Nolan M."/>
            <person name="Ohm R."/>
            <person name="Pangilinan J."/>
            <person name="Park H.-J."/>
            <person name="Ramirez L."/>
            <person name="Alfaro M."/>
            <person name="Sun H."/>
            <person name="Tritt A."/>
            <person name="Yoshinaga Y."/>
            <person name="Zwiers L.-H."/>
            <person name="Turgeon B."/>
            <person name="Goodwin S."/>
            <person name="Spatafora J."/>
            <person name="Crous P."/>
            <person name="Grigoriev I."/>
        </authorList>
    </citation>
    <scope>NUCLEOTIDE SEQUENCE</scope>
    <source>
        <strain evidence="2">CBS 121167</strain>
    </source>
</reference>
<dbReference type="AlphaFoldDB" id="A0A6A6B5R2"/>
<dbReference type="RefSeq" id="XP_033394476.1">
    <property type="nucleotide sequence ID" value="XM_033543403.1"/>
</dbReference>
<evidence type="ECO:0000313" key="3">
    <source>
        <dbReference type="Proteomes" id="UP000799438"/>
    </source>
</evidence>
<protein>
    <submittedName>
        <fullName evidence="2">Uncharacterized protein</fullName>
    </submittedName>
</protein>
<feature type="compositionally biased region" description="Polar residues" evidence="1">
    <location>
        <begin position="59"/>
        <end position="74"/>
    </location>
</feature>